<name>A0A5J5K5X9_9ACTN</name>
<sequence>MTAQDAQVVGDEEQLVGYVRARLAEQGDALEVAFDAACPGLPPGVTEDQARRRTWAALDAAKAGADLAVLRQVLAMYDGAAETRAALRRGGWKALSHTGAVEALVNVIRVHAQHRWGDRPDFAPFRRRWVDSLRVTAAALGGPAPGG</sequence>
<dbReference type="Proteomes" id="UP000327011">
    <property type="component" value="Unassembled WGS sequence"/>
</dbReference>
<dbReference type="EMBL" id="VYTZ01000003">
    <property type="protein sequence ID" value="KAA9379697.1"/>
    <property type="molecule type" value="Genomic_DNA"/>
</dbReference>
<evidence type="ECO:0000313" key="2">
    <source>
        <dbReference type="Proteomes" id="UP000327011"/>
    </source>
</evidence>
<comment type="caution">
    <text evidence="1">The sequence shown here is derived from an EMBL/GenBank/DDBJ whole genome shotgun (WGS) entry which is preliminary data.</text>
</comment>
<organism evidence="1 2">
    <name type="scientific">Microbispora cellulosiformans</name>
    <dbReference type="NCBI Taxonomy" id="2614688"/>
    <lineage>
        <taxon>Bacteria</taxon>
        <taxon>Bacillati</taxon>
        <taxon>Actinomycetota</taxon>
        <taxon>Actinomycetes</taxon>
        <taxon>Streptosporangiales</taxon>
        <taxon>Streptosporangiaceae</taxon>
        <taxon>Microbispora</taxon>
    </lineage>
</organism>
<reference evidence="1 2" key="1">
    <citation type="submission" date="2019-09" db="EMBL/GenBank/DDBJ databases">
        <title>Screening of Novel Bioactive Compounds from Soil-Associated.</title>
        <authorList>
            <person name="Gong X."/>
        </authorList>
    </citation>
    <scope>NUCLEOTIDE SEQUENCE [LARGE SCALE GENOMIC DNA]</scope>
    <source>
        <strain evidence="1 2">Gxj-6</strain>
    </source>
</reference>
<gene>
    <name evidence="1" type="ORF">F5972_08585</name>
</gene>
<keyword evidence="2" id="KW-1185">Reference proteome</keyword>
<dbReference type="AlphaFoldDB" id="A0A5J5K5X9"/>
<accession>A0A5J5K5X9</accession>
<protein>
    <submittedName>
        <fullName evidence="1">Uncharacterized protein</fullName>
    </submittedName>
</protein>
<evidence type="ECO:0000313" key="1">
    <source>
        <dbReference type="EMBL" id="KAA9379697.1"/>
    </source>
</evidence>
<dbReference type="RefSeq" id="WP_150932886.1">
    <property type="nucleotide sequence ID" value="NZ_VYTZ01000003.1"/>
</dbReference>
<proteinExistence type="predicted"/>